<protein>
    <recommendedName>
        <fullName evidence="2">Outer membrane protein assembly factor BamC</fullName>
    </recommendedName>
</protein>
<dbReference type="AlphaFoldDB" id="A0A381R1X5"/>
<sequence>MTTLSGQKYLFLFTLALILGSCGWILEDHRYDYLKEKQSEPIEISSEQSTRPIIDFYPIPGTEEGLVGDSYEIPLPAQVFSSGSTNEIRMHKLGEIRWLYVEALPSSVWPLMKDFWASSNFGLSYEDPNSGIFESQELQVNSKQTKLQMKIEHGIRQASSEIFLSHLIKNTDNNWIRVPVEDNLEDDVLRDALDFLSDAPSTGGTSLVALNLNLGQKAVLKQSEDGSNFIEMNLEFPRAWAAVDRALKEALITVNDLDRTNGVFFVSFTREEEEGFVKKLFTRSKNSKNPDFKIYVKKIGQSKCTITVDSASEAGENFERDLLSEINQSLS</sequence>
<dbReference type="InterPro" id="IPR010653">
    <property type="entry name" value="NlpB/DapX"/>
</dbReference>
<dbReference type="EMBL" id="UINC01001649">
    <property type="protein sequence ID" value="SUZ85721.1"/>
    <property type="molecule type" value="Genomic_DNA"/>
</dbReference>
<reference evidence="1" key="1">
    <citation type="submission" date="2018-05" db="EMBL/GenBank/DDBJ databases">
        <authorList>
            <person name="Lanie J.A."/>
            <person name="Ng W.-L."/>
            <person name="Kazmierczak K.M."/>
            <person name="Andrzejewski T.M."/>
            <person name="Davidsen T.M."/>
            <person name="Wayne K.J."/>
            <person name="Tettelin H."/>
            <person name="Glass J.I."/>
            <person name="Rusch D."/>
            <person name="Podicherti R."/>
            <person name="Tsui H.-C.T."/>
            <person name="Winkler M.E."/>
        </authorList>
    </citation>
    <scope>NUCLEOTIDE SEQUENCE</scope>
</reference>
<proteinExistence type="predicted"/>
<name>A0A381R1X5_9ZZZZ</name>
<evidence type="ECO:0000313" key="1">
    <source>
        <dbReference type="EMBL" id="SUZ85721.1"/>
    </source>
</evidence>
<dbReference type="InterPro" id="IPR042268">
    <property type="entry name" value="BamC_C"/>
</dbReference>
<dbReference type="Gene3D" id="3.30.310.170">
    <property type="entry name" value="Outer membrane protein assembly factor BamC"/>
    <property type="match status" value="1"/>
</dbReference>
<gene>
    <name evidence="1" type="ORF">METZ01_LOCUS38575</name>
</gene>
<accession>A0A381R1X5</accession>
<dbReference type="Pfam" id="PF06804">
    <property type="entry name" value="Lipoprotein_18"/>
    <property type="match status" value="1"/>
</dbReference>
<organism evidence="1">
    <name type="scientific">marine metagenome</name>
    <dbReference type="NCBI Taxonomy" id="408172"/>
    <lineage>
        <taxon>unclassified sequences</taxon>
        <taxon>metagenomes</taxon>
        <taxon>ecological metagenomes</taxon>
    </lineage>
</organism>
<evidence type="ECO:0008006" key="2">
    <source>
        <dbReference type="Google" id="ProtNLM"/>
    </source>
</evidence>